<dbReference type="EnsemblMetazoa" id="XM_030975530">
    <property type="protein sequence ID" value="XP_030831390"/>
    <property type="gene ID" value="LOC115920223"/>
</dbReference>
<dbReference type="PANTHER" id="PTHR45964:SF5">
    <property type="entry name" value="WSCD FAMILY MEMBER CG9164"/>
    <property type="match status" value="1"/>
</dbReference>
<sequence>MVNSGTVASYHCAWPEGIHLAQANTLPSIALLSYPGSGNTWVRYLIESATGIYTGSIHTDNDLFRSAWNQFVRREISKWSEKLDEAVSFFNITLIIHYEDLKSDLATHLRTILNFMTADTNLTALDASEERFRCTVDHSTGSFKRNKTYMTFDPFTNELRALIDGKIRYVLNRLREMCYPLPPYAINYPPLTTSQATSSK</sequence>
<reference evidence="3" key="1">
    <citation type="submission" date="2015-02" db="EMBL/GenBank/DDBJ databases">
        <title>Genome sequencing for Strongylocentrotus purpuratus.</title>
        <authorList>
            <person name="Murali S."/>
            <person name="Liu Y."/>
            <person name="Vee V."/>
            <person name="English A."/>
            <person name="Wang M."/>
            <person name="Skinner E."/>
            <person name="Han Y."/>
            <person name="Muzny D.M."/>
            <person name="Worley K.C."/>
            <person name="Gibbs R.A."/>
        </authorList>
    </citation>
    <scope>NUCLEOTIDE SEQUENCE</scope>
</reference>
<dbReference type="InterPro" id="IPR027417">
    <property type="entry name" value="P-loop_NTPase"/>
</dbReference>
<evidence type="ECO:0000313" key="3">
    <source>
        <dbReference type="Proteomes" id="UP000007110"/>
    </source>
</evidence>
<keyword evidence="3" id="KW-1185">Reference proteome</keyword>
<evidence type="ECO:0000313" key="2">
    <source>
        <dbReference type="EnsemblMetazoa" id="XP_030831390"/>
    </source>
</evidence>
<evidence type="ECO:0000256" key="1">
    <source>
        <dbReference type="ARBA" id="ARBA00010236"/>
    </source>
</evidence>
<proteinExistence type="inferred from homology"/>
<dbReference type="InParanoid" id="A0A7M7N5B2"/>
<dbReference type="Gene3D" id="3.40.50.300">
    <property type="entry name" value="P-loop containing nucleotide triphosphate hydrolases"/>
    <property type="match status" value="1"/>
</dbReference>
<protein>
    <recommendedName>
        <fullName evidence="4">Sulfotransferase</fullName>
    </recommendedName>
</protein>
<dbReference type="PANTHER" id="PTHR45964">
    <property type="entry name" value="WSCD FAMILY MEMBER CG9164"/>
    <property type="match status" value="1"/>
</dbReference>
<dbReference type="InterPro" id="IPR051589">
    <property type="entry name" value="Sialate-O-sulfotransferase"/>
</dbReference>
<dbReference type="AlphaFoldDB" id="A0A7M7N5B2"/>
<reference evidence="2" key="2">
    <citation type="submission" date="2021-01" db="UniProtKB">
        <authorList>
            <consortium name="EnsemblMetazoa"/>
        </authorList>
    </citation>
    <scope>IDENTIFICATION</scope>
</reference>
<dbReference type="GeneID" id="115920223"/>
<dbReference type="OMA" id="FRSAWNQ"/>
<dbReference type="SUPFAM" id="SSF52540">
    <property type="entry name" value="P-loop containing nucleoside triphosphate hydrolases"/>
    <property type="match status" value="1"/>
</dbReference>
<accession>A0A7M7N5B2</accession>
<dbReference type="Proteomes" id="UP000007110">
    <property type="component" value="Unassembled WGS sequence"/>
</dbReference>
<dbReference type="OrthoDB" id="5985073at2759"/>
<comment type="similarity">
    <text evidence="1">Belongs to the WSCD family.</text>
</comment>
<organism evidence="2 3">
    <name type="scientific">Strongylocentrotus purpuratus</name>
    <name type="common">Purple sea urchin</name>
    <dbReference type="NCBI Taxonomy" id="7668"/>
    <lineage>
        <taxon>Eukaryota</taxon>
        <taxon>Metazoa</taxon>
        <taxon>Echinodermata</taxon>
        <taxon>Eleutherozoa</taxon>
        <taxon>Echinozoa</taxon>
        <taxon>Echinoidea</taxon>
        <taxon>Euechinoidea</taxon>
        <taxon>Echinacea</taxon>
        <taxon>Camarodonta</taxon>
        <taxon>Echinidea</taxon>
        <taxon>Strongylocentrotidae</taxon>
        <taxon>Strongylocentrotus</taxon>
    </lineage>
</organism>
<name>A0A7M7N5B2_STRPU</name>
<evidence type="ECO:0008006" key="4">
    <source>
        <dbReference type="Google" id="ProtNLM"/>
    </source>
</evidence>
<dbReference type="RefSeq" id="XP_030831390.1">
    <property type="nucleotide sequence ID" value="XM_030975530.1"/>
</dbReference>
<dbReference type="KEGG" id="spu:115920223"/>